<evidence type="ECO:0008006" key="2">
    <source>
        <dbReference type="Google" id="ProtNLM"/>
    </source>
</evidence>
<organism evidence="1">
    <name type="scientific">Siphoviridae sp. ctGfF74</name>
    <dbReference type="NCBI Taxonomy" id="2826223"/>
    <lineage>
        <taxon>Viruses</taxon>
        <taxon>Duplodnaviria</taxon>
        <taxon>Heunggongvirae</taxon>
        <taxon>Uroviricota</taxon>
        <taxon>Caudoviricetes</taxon>
    </lineage>
</organism>
<reference evidence="1" key="1">
    <citation type="journal article" date="2021" name="Proc. Natl. Acad. Sci. U.S.A.">
        <title>A Catalog of Tens of Thousands of Viruses from Human Metagenomes Reveals Hidden Associations with Chronic Diseases.</title>
        <authorList>
            <person name="Tisza M.J."/>
            <person name="Buck C.B."/>
        </authorList>
    </citation>
    <scope>NUCLEOTIDE SEQUENCE</scope>
    <source>
        <strain evidence="1">CtGfF74</strain>
    </source>
</reference>
<protein>
    <recommendedName>
        <fullName evidence="2">DUF551 domain-containing protein</fullName>
    </recommendedName>
</protein>
<proteinExistence type="predicted"/>
<name>A0A8S5NJP8_9CAUD</name>
<sequence length="132" mass="15688">MSHVKDRLSNYHDFMKKLADDHQMVLASDVLEMIEQIKDDLEQDEKENGWIPVKYHQISEKERAEEFLSKDIQYMLDCKMPDDEQEILVTNGETTWKDTCFIDSNGYYLDGGYDWIDITAWQPLPEPYEEDD</sequence>
<evidence type="ECO:0000313" key="1">
    <source>
        <dbReference type="EMBL" id="DAD95029.1"/>
    </source>
</evidence>
<accession>A0A8S5NJP8</accession>
<dbReference type="EMBL" id="BK015188">
    <property type="protein sequence ID" value="DAD95029.1"/>
    <property type="molecule type" value="Genomic_DNA"/>
</dbReference>